<dbReference type="SMART" id="SM00470">
    <property type="entry name" value="ParB"/>
    <property type="match status" value="1"/>
</dbReference>
<organism evidence="3 4">
    <name type="scientific">Vibrio mediterranei</name>
    <dbReference type="NCBI Taxonomy" id="689"/>
    <lineage>
        <taxon>Bacteria</taxon>
        <taxon>Pseudomonadati</taxon>
        <taxon>Pseudomonadota</taxon>
        <taxon>Gammaproteobacteria</taxon>
        <taxon>Vibrionales</taxon>
        <taxon>Vibrionaceae</taxon>
        <taxon>Vibrio</taxon>
    </lineage>
</organism>
<dbReference type="InterPro" id="IPR050336">
    <property type="entry name" value="Chromosome_partition/occlusion"/>
</dbReference>
<name>A0ABX5D791_9VIBR</name>
<evidence type="ECO:0000313" key="4">
    <source>
        <dbReference type="Proteomes" id="UP000238163"/>
    </source>
</evidence>
<evidence type="ECO:0000256" key="1">
    <source>
        <dbReference type="ARBA" id="ARBA00006295"/>
    </source>
</evidence>
<dbReference type="InterPro" id="IPR004437">
    <property type="entry name" value="ParB/RepB/Spo0J"/>
</dbReference>
<dbReference type="Gene3D" id="3.90.1530.30">
    <property type="match status" value="1"/>
</dbReference>
<dbReference type="Gene3D" id="1.10.10.2830">
    <property type="match status" value="1"/>
</dbReference>
<sequence length="473" mass="52377">MSSTLITLALANLDRDPMQPRKTFDADSLKDLAASIAAEGIIQPIVVRENPNKEGHYLVVAGERRFRAAKKAKLTEVPVLVNTGIDLANIRSMQLNENFNRKDLTLLEIAQGIENFIKESDKKVTNAQLAKQFGRSSTYWSRVRKLNGAPESLRKEIESGTITNINVISDFISLFEVDQETYNDVFADMKQNNIPGNLEKYVAVQVRMAKEIKKFGFVLPTANAHGVYSDDEPGVKVVSFEEDHVSLKVSALQISAKEYVFATSVRAFTGYTGGPLTAHHPQNSMEECFQKGLKNVATYLASNVERDTSSKAYGRPIKNAFEWLNEELRKAGCLDYIPMPQPPQKQKRVDDELSHQESDCAAGSGDTIERDITTGHDCATGNDITTDYDCATDTDSDTDGDAVLQNNVVSITSNKPLNDCVTMQIPEVLQEDISRLLGYYYAVSDAMSESEARNEVHSVITQLAGEPQPRAIH</sequence>
<accession>A0ABX5D791</accession>
<dbReference type="PANTHER" id="PTHR33375">
    <property type="entry name" value="CHROMOSOME-PARTITIONING PROTEIN PARB-RELATED"/>
    <property type="match status" value="1"/>
</dbReference>
<evidence type="ECO:0000259" key="2">
    <source>
        <dbReference type="SMART" id="SM00470"/>
    </source>
</evidence>
<dbReference type="SUPFAM" id="SSF110849">
    <property type="entry name" value="ParB/Sulfiredoxin"/>
    <property type="match status" value="1"/>
</dbReference>
<evidence type="ECO:0000313" key="3">
    <source>
        <dbReference type="EMBL" id="PRQ65133.1"/>
    </source>
</evidence>
<dbReference type="CDD" id="cd16393">
    <property type="entry name" value="SPO0J_N"/>
    <property type="match status" value="1"/>
</dbReference>
<comment type="caution">
    <text evidence="3">The sequence shown here is derived from an EMBL/GenBank/DDBJ whole genome shotgun (WGS) entry which is preliminary data.</text>
</comment>
<gene>
    <name evidence="3" type="ORF">COR51_23720</name>
</gene>
<dbReference type="RefSeq" id="WP_106008894.1">
    <property type="nucleotide sequence ID" value="NZ_NWTN01000026.1"/>
</dbReference>
<proteinExistence type="inferred from homology"/>
<dbReference type="NCBIfam" id="TIGR00180">
    <property type="entry name" value="parB_part"/>
    <property type="match status" value="1"/>
</dbReference>
<comment type="similarity">
    <text evidence="1">Belongs to the ParB family.</text>
</comment>
<dbReference type="Pfam" id="PF02195">
    <property type="entry name" value="ParB_N"/>
    <property type="match status" value="1"/>
</dbReference>
<dbReference type="PANTHER" id="PTHR33375:SF1">
    <property type="entry name" value="CHROMOSOME-PARTITIONING PROTEIN PARB-RELATED"/>
    <property type="match status" value="1"/>
</dbReference>
<reference evidence="3 4" key="1">
    <citation type="submission" date="2018-03" db="EMBL/GenBank/DDBJ databases">
        <title>Genetic Diversity and Phenotypic Plasticity of AHL Mediated Quorum Sensing in Environmental Strains of Vibrio mediterranei.</title>
        <authorList>
            <person name="Lantoine F."/>
            <person name="Vouve F."/>
        </authorList>
    </citation>
    <scope>NUCLEOTIDE SEQUENCE [LARGE SCALE GENOMIC DNA]</scope>
    <source>
        <strain evidence="3 4">17LN0615E</strain>
    </source>
</reference>
<dbReference type="Proteomes" id="UP000238163">
    <property type="component" value="Unassembled WGS sequence"/>
</dbReference>
<dbReference type="InterPro" id="IPR003115">
    <property type="entry name" value="ParB_N"/>
</dbReference>
<feature type="domain" description="ParB-like N-terminal" evidence="2">
    <location>
        <begin position="6"/>
        <end position="99"/>
    </location>
</feature>
<dbReference type="EMBL" id="NWTN01000026">
    <property type="protein sequence ID" value="PRQ65133.1"/>
    <property type="molecule type" value="Genomic_DNA"/>
</dbReference>
<protein>
    <recommendedName>
        <fullName evidence="2">ParB-like N-terminal domain-containing protein</fullName>
    </recommendedName>
</protein>
<keyword evidence="4" id="KW-1185">Reference proteome</keyword>
<dbReference type="InterPro" id="IPR036086">
    <property type="entry name" value="ParB/Sulfiredoxin_sf"/>
</dbReference>